<accession>A0A1G2ICT2</accession>
<comment type="caution">
    <text evidence="2">The sequence shown here is derived from an EMBL/GenBank/DDBJ whole genome shotgun (WGS) entry which is preliminary data.</text>
</comment>
<gene>
    <name evidence="2" type="ORF">A2908_03115</name>
</gene>
<protein>
    <submittedName>
        <fullName evidence="2">Uncharacterized protein</fullName>
    </submittedName>
</protein>
<reference evidence="2 3" key="1">
    <citation type="journal article" date="2016" name="Nat. Commun.">
        <title>Thousands of microbial genomes shed light on interconnected biogeochemical processes in an aquifer system.</title>
        <authorList>
            <person name="Anantharaman K."/>
            <person name="Brown C.T."/>
            <person name="Hug L.A."/>
            <person name="Sharon I."/>
            <person name="Castelle C.J."/>
            <person name="Probst A.J."/>
            <person name="Thomas B.C."/>
            <person name="Singh A."/>
            <person name="Wilkins M.J."/>
            <person name="Karaoz U."/>
            <person name="Brodie E.L."/>
            <person name="Williams K.H."/>
            <person name="Hubbard S.S."/>
            <person name="Banfield J.F."/>
        </authorList>
    </citation>
    <scope>NUCLEOTIDE SEQUENCE [LARGE SCALE GENOMIC DNA]</scope>
</reference>
<proteinExistence type="predicted"/>
<dbReference type="EMBL" id="MHPA01000027">
    <property type="protein sequence ID" value="OGZ72407.1"/>
    <property type="molecule type" value="Genomic_DNA"/>
</dbReference>
<name>A0A1G2ICT2_9BACT</name>
<evidence type="ECO:0000313" key="2">
    <source>
        <dbReference type="EMBL" id="OGZ72407.1"/>
    </source>
</evidence>
<dbReference type="AlphaFoldDB" id="A0A1G2ICT2"/>
<evidence type="ECO:0000256" key="1">
    <source>
        <dbReference type="SAM" id="MobiDB-lite"/>
    </source>
</evidence>
<sequence>MSDNGKVLRGGTGTSNASADLISPEIIDRAKIQGAKPPQAKASPEAEKKKETIVTTAAPPANPLMAKLAEAMKRASEKAQEVRTKETQSAEIARATASNEEMVRSFLTMIQQVQELVVVKITSAGKTEQSARKQVSQLGASDQVKLLADYASDDDVQDILASLEVINSEPRTRDALYGAIDWWYRPLVEIGTMEALDKFLSDAFKAGVVSLAYGKKPSDQAVTIKVFGQNDKYYLPKPERDEAVAGWTFCKEAEEWAIKNWDAMSRLRQQATQELTPFLISKRGYQGNLFVPLSLHEAVLLEVKVQGGWTTVRCIDSVGLQGKDIPDGGQYQWDNHRKTVVGNSMSDVWQRISDTVNQMAQDQYDASQQRLNVKEARTKPLLEGTTVGSHFKDQGLTRVLQKDQTAVVAMWRFDHSWNNRDGFLGFKVRWQGGILVEAVDYDHFFPKQLIGTVMPVTIANETLRVRLDSLPRNTDKQKDEYSAWKMLEVFLNARLTQENRNVGTGDQAAKL</sequence>
<dbReference type="Proteomes" id="UP000176774">
    <property type="component" value="Unassembled WGS sequence"/>
</dbReference>
<feature type="region of interest" description="Disordered" evidence="1">
    <location>
        <begin position="1"/>
        <end position="53"/>
    </location>
</feature>
<dbReference type="STRING" id="1802214.A2908_03115"/>
<evidence type="ECO:0000313" key="3">
    <source>
        <dbReference type="Proteomes" id="UP000176774"/>
    </source>
</evidence>
<organism evidence="2 3">
    <name type="scientific">Candidatus Staskawiczbacteria bacterium RIFCSPLOWO2_01_FULL_38_12b</name>
    <dbReference type="NCBI Taxonomy" id="1802214"/>
    <lineage>
        <taxon>Bacteria</taxon>
        <taxon>Candidatus Staskawicziibacteriota</taxon>
    </lineage>
</organism>